<protein>
    <submittedName>
        <fullName evidence="1">Uncharacterized protein</fullName>
    </submittedName>
</protein>
<proteinExistence type="predicted"/>
<gene>
    <name evidence="1" type="ORF">AB1Y20_021925</name>
</gene>
<dbReference type="Proteomes" id="UP001515480">
    <property type="component" value="Unassembled WGS sequence"/>
</dbReference>
<dbReference type="AlphaFoldDB" id="A0AB34JEG4"/>
<organism evidence="1 2">
    <name type="scientific">Prymnesium parvum</name>
    <name type="common">Toxic golden alga</name>
    <dbReference type="NCBI Taxonomy" id="97485"/>
    <lineage>
        <taxon>Eukaryota</taxon>
        <taxon>Haptista</taxon>
        <taxon>Haptophyta</taxon>
        <taxon>Prymnesiophyceae</taxon>
        <taxon>Prymnesiales</taxon>
        <taxon>Prymnesiaceae</taxon>
        <taxon>Prymnesium</taxon>
    </lineage>
</organism>
<name>A0AB34JEG4_PRYPA</name>
<comment type="caution">
    <text evidence="1">The sequence shown here is derived from an EMBL/GenBank/DDBJ whole genome shotgun (WGS) entry which is preliminary data.</text>
</comment>
<accession>A0AB34JEG4</accession>
<keyword evidence="2" id="KW-1185">Reference proteome</keyword>
<evidence type="ECO:0000313" key="1">
    <source>
        <dbReference type="EMBL" id="KAL1520335.1"/>
    </source>
</evidence>
<evidence type="ECO:0000313" key="2">
    <source>
        <dbReference type="Proteomes" id="UP001515480"/>
    </source>
</evidence>
<sequence>MALRREAYSKEKASALQARINNIAPPTRDRTPEEWAALNAEARRQAQVRERKYLEGFWCSHSWRPEDVAASLDAAGMLEKLFDTKPGFNIYFDRVQQLMTKLEKEHFGEEFGLVQTQKI</sequence>
<reference evidence="1 2" key="1">
    <citation type="journal article" date="2024" name="Science">
        <title>Giant polyketide synthase enzymes in the biosynthesis of giant marine polyether toxins.</title>
        <authorList>
            <person name="Fallon T.R."/>
            <person name="Shende V.V."/>
            <person name="Wierzbicki I.H."/>
            <person name="Pendleton A.L."/>
            <person name="Watervoot N.F."/>
            <person name="Auber R.P."/>
            <person name="Gonzalez D.J."/>
            <person name="Wisecaver J.H."/>
            <person name="Moore B.S."/>
        </authorList>
    </citation>
    <scope>NUCLEOTIDE SEQUENCE [LARGE SCALE GENOMIC DNA]</scope>
    <source>
        <strain evidence="1 2">12B1</strain>
    </source>
</reference>
<dbReference type="EMBL" id="JBGBPQ010000008">
    <property type="protein sequence ID" value="KAL1520335.1"/>
    <property type="molecule type" value="Genomic_DNA"/>
</dbReference>